<evidence type="ECO:0000313" key="1">
    <source>
        <dbReference type="EMBL" id="KAJ2868348.1"/>
    </source>
</evidence>
<reference evidence="1" key="1">
    <citation type="submission" date="2022-07" db="EMBL/GenBank/DDBJ databases">
        <title>Phylogenomic reconstructions and comparative analyses of Kickxellomycotina fungi.</title>
        <authorList>
            <person name="Reynolds N.K."/>
            <person name="Stajich J.E."/>
            <person name="Barry K."/>
            <person name="Grigoriev I.V."/>
            <person name="Crous P."/>
            <person name="Smith M.E."/>
        </authorList>
    </citation>
    <scope>NUCLEOTIDE SEQUENCE</scope>
    <source>
        <strain evidence="1">RSA 476</strain>
    </source>
</reference>
<protein>
    <submittedName>
        <fullName evidence="1">Uncharacterized protein</fullName>
    </submittedName>
</protein>
<dbReference type="EMBL" id="JANBUY010000004">
    <property type="protein sequence ID" value="KAJ2868348.1"/>
    <property type="molecule type" value="Genomic_DNA"/>
</dbReference>
<sequence>MAPNNSLSQFQTLPLVVWRHIVRQILSRFGSEADEPEYFMPGRAVIRQQILAKLASVCAQLRRVLVEHIYDECVFILDSSGEALDHLAHNKGLVARYAKTLYIKIIATEPVDPGTITAKLAQLLPTMLPLLQSIVLNVTAPIDPNAENDSGAIPSVVRMPRLADIHAVDQYMNRRSARTLNPAAFAIACGLATMSGVSLTNLMPNNNWGNIESHDVVAPLWINMPLSLRSYSHGGIVTVLRFSDIDVVEGGVELIRAVRATLLRLMFMRCSYDQLETLLYLANGEPVRYPNLHTIRGALSRDEESRQFDVPEGAFPKLVYLYESVGYAWQHSRGVVSHLLFNKLTEIVLPRLRAIRLRTSRHMSLNRAHLPALEYVTYYTYSQVPESLSGEQVSNQLCCLLRHPNLLYLRYYDQVPAVCLLSSVDVQCYNLRYLDVGLITISYDNVECILAALPRLCSFILAISDRWSAIQPMQDQLQLVPLSVSVQLLGIYVADTDPVLQFDISAETPLQMIMSRLPMLRKLYLQDDVDGARRFLDSMKHERRFAWSQDVADQVEVSQMDFFGRAS</sequence>
<keyword evidence="2" id="KW-1185">Reference proteome</keyword>
<evidence type="ECO:0000313" key="2">
    <source>
        <dbReference type="Proteomes" id="UP001140074"/>
    </source>
</evidence>
<dbReference type="Proteomes" id="UP001140074">
    <property type="component" value="Unassembled WGS sequence"/>
</dbReference>
<name>A0A9W8M9B9_9FUNG</name>
<gene>
    <name evidence="1" type="ORF">GGH94_000188</name>
</gene>
<dbReference type="AlphaFoldDB" id="A0A9W8M9B9"/>
<comment type="caution">
    <text evidence="1">The sequence shown here is derived from an EMBL/GenBank/DDBJ whole genome shotgun (WGS) entry which is preliminary data.</text>
</comment>
<proteinExistence type="predicted"/>
<organism evidence="1 2">
    <name type="scientific">Coemansia aciculifera</name>
    <dbReference type="NCBI Taxonomy" id="417176"/>
    <lineage>
        <taxon>Eukaryota</taxon>
        <taxon>Fungi</taxon>
        <taxon>Fungi incertae sedis</taxon>
        <taxon>Zoopagomycota</taxon>
        <taxon>Kickxellomycotina</taxon>
        <taxon>Kickxellomycetes</taxon>
        <taxon>Kickxellales</taxon>
        <taxon>Kickxellaceae</taxon>
        <taxon>Coemansia</taxon>
    </lineage>
</organism>
<accession>A0A9W8M9B9</accession>